<evidence type="ECO:0000313" key="1">
    <source>
        <dbReference type="EMBL" id="KTW29459.1"/>
    </source>
</evidence>
<name>A0A0W4ZM72_PNEJ7</name>
<comment type="caution">
    <text evidence="1">The sequence shown here is derived from an EMBL/GenBank/DDBJ whole genome shotgun (WGS) entry which is preliminary data.</text>
</comment>
<dbReference type="Proteomes" id="UP000053447">
    <property type="component" value="Unassembled WGS sequence"/>
</dbReference>
<dbReference type="RefSeq" id="XP_018229290.1">
    <property type="nucleotide sequence ID" value="XM_018374338.1"/>
</dbReference>
<dbReference type="GeneID" id="28940593"/>
<reference evidence="2" key="1">
    <citation type="journal article" date="2016" name="Nat. Commun.">
        <title>Genome analysis of three Pneumocystis species reveals adaptation mechanisms to life exclusively in mammalian hosts.</title>
        <authorList>
            <person name="Ma L."/>
            <person name="Chen Z."/>
            <person name="Huang D.W."/>
            <person name="Kutty G."/>
            <person name="Ishihara M."/>
            <person name="Wang H."/>
            <person name="Abouelleil A."/>
            <person name="Bishop L."/>
            <person name="Davey E."/>
            <person name="Deng R."/>
            <person name="Deng X."/>
            <person name="Fan L."/>
            <person name="Fantoni G."/>
            <person name="Fitzgerald M."/>
            <person name="Gogineni E."/>
            <person name="Goldberg J.M."/>
            <person name="Handley G."/>
            <person name="Hu X."/>
            <person name="Huber C."/>
            <person name="Jiao X."/>
            <person name="Jones K."/>
            <person name="Levin J.Z."/>
            <person name="Liu Y."/>
            <person name="Macdonald P."/>
            <person name="Melnikov A."/>
            <person name="Raley C."/>
            <person name="Sassi M."/>
            <person name="Sherman B.T."/>
            <person name="Song X."/>
            <person name="Sykes S."/>
            <person name="Tran B."/>
            <person name="Walsh L."/>
            <person name="Xia Y."/>
            <person name="Yang J."/>
            <person name="Young S."/>
            <person name="Zeng Q."/>
            <person name="Zheng X."/>
            <person name="Stephens R."/>
            <person name="Nusbaum C."/>
            <person name="Birren B.W."/>
            <person name="Azadi P."/>
            <person name="Lempicki R.A."/>
            <person name="Cuomo C.A."/>
            <person name="Kovacs J.A."/>
        </authorList>
    </citation>
    <scope>NUCLEOTIDE SEQUENCE [LARGE SCALE GENOMIC DNA]</scope>
    <source>
        <strain evidence="2">RU7</strain>
    </source>
</reference>
<evidence type="ECO:0000313" key="2">
    <source>
        <dbReference type="Proteomes" id="UP000053447"/>
    </source>
</evidence>
<dbReference type="VEuPathDB" id="FungiDB:T551_02075"/>
<dbReference type="AlphaFoldDB" id="A0A0W4ZM72"/>
<sequence length="172" mass="20376">MCFHFFNDSQKHLNKQSKSCYSFSCFNKKTYNEANETTQPNNENNDLDFYGQFFWEGMPIYMGKLPRSAKVKGYNITSDIVLNFAQKNLNLANKHNTLMKIFQLDHEYENSNKKKCFKDIFQESDSDIFYPSEFFEETNIAQIFKKNNFDSLNGKLKTIPENESLHCFHTEF</sequence>
<dbReference type="OrthoDB" id="5411182at2759"/>
<gene>
    <name evidence="1" type="ORF">T551_02075</name>
</gene>
<dbReference type="EMBL" id="LFWA01000009">
    <property type="protein sequence ID" value="KTW29459.1"/>
    <property type="molecule type" value="Genomic_DNA"/>
</dbReference>
<protein>
    <submittedName>
        <fullName evidence="1">Uncharacterized protein</fullName>
    </submittedName>
</protein>
<proteinExistence type="predicted"/>
<accession>A0A0W4ZM72</accession>
<organism evidence="1 2">
    <name type="scientific">Pneumocystis jirovecii (strain RU7)</name>
    <name type="common">Human pneumocystis pneumonia agent</name>
    <dbReference type="NCBI Taxonomy" id="1408657"/>
    <lineage>
        <taxon>Eukaryota</taxon>
        <taxon>Fungi</taxon>
        <taxon>Dikarya</taxon>
        <taxon>Ascomycota</taxon>
        <taxon>Taphrinomycotina</taxon>
        <taxon>Pneumocystomycetes</taxon>
        <taxon>Pneumocystaceae</taxon>
        <taxon>Pneumocystis</taxon>
    </lineage>
</organism>
<keyword evidence="2" id="KW-1185">Reference proteome</keyword>